<dbReference type="EMBL" id="BAAAPZ010000005">
    <property type="protein sequence ID" value="GAA2095638.1"/>
    <property type="molecule type" value="Genomic_DNA"/>
</dbReference>
<dbReference type="RefSeq" id="WP_344336717.1">
    <property type="nucleotide sequence ID" value="NZ_BAAAPZ010000005.1"/>
</dbReference>
<dbReference type="Proteomes" id="UP001500984">
    <property type="component" value="Unassembled WGS sequence"/>
</dbReference>
<comment type="caution">
    <text evidence="1">The sequence shown here is derived from an EMBL/GenBank/DDBJ whole genome shotgun (WGS) entry which is preliminary data.</text>
</comment>
<sequence length="287" mass="29953">MADSPTETAPDTATVRPGRRFSAGVRAAAGTSPLSAAAEAVRIALAELAVPDTAVRCTAVDVLRPFGRGRADARPGTLTVDVVVTAVAASPPGGIVEAVLTVVEDAAAAQRPPAATRPEADAADPQRAGEMRISITAGIGLPPADPADCPGSRLWGRLLQARLDGDPRTADLLASYDGTMGIRIGGRELHIRCYRGQVLEIVPRSLLGADFIVDIPGDEFIALMTHDRYSFMESAMRRRLGSSGSGYEYLRMTSALVHIIELARTMAVEAGWGVPFAPGAARSGESA</sequence>
<proteinExistence type="predicted"/>
<gene>
    <name evidence="1" type="ORF">GCM10009823_15260</name>
</gene>
<accession>A0ABN2WPQ3</accession>
<evidence type="ECO:0000313" key="1">
    <source>
        <dbReference type="EMBL" id="GAA2095638.1"/>
    </source>
</evidence>
<keyword evidence="2" id="KW-1185">Reference proteome</keyword>
<reference evidence="1 2" key="1">
    <citation type="journal article" date="2019" name="Int. J. Syst. Evol. Microbiol.">
        <title>The Global Catalogue of Microorganisms (GCM) 10K type strain sequencing project: providing services to taxonomists for standard genome sequencing and annotation.</title>
        <authorList>
            <consortium name="The Broad Institute Genomics Platform"/>
            <consortium name="The Broad Institute Genome Sequencing Center for Infectious Disease"/>
            <person name="Wu L."/>
            <person name="Ma J."/>
        </authorList>
    </citation>
    <scope>NUCLEOTIDE SEQUENCE [LARGE SCALE GENOMIC DNA]</scope>
    <source>
        <strain evidence="1 2">JCM 15900</strain>
    </source>
</reference>
<evidence type="ECO:0000313" key="2">
    <source>
        <dbReference type="Proteomes" id="UP001500984"/>
    </source>
</evidence>
<protein>
    <submittedName>
        <fullName evidence="1">Uncharacterized protein</fullName>
    </submittedName>
</protein>
<organism evidence="1 2">
    <name type="scientific">Brevibacterium salitolerans</name>
    <dbReference type="NCBI Taxonomy" id="1403566"/>
    <lineage>
        <taxon>Bacteria</taxon>
        <taxon>Bacillati</taxon>
        <taxon>Actinomycetota</taxon>
        <taxon>Actinomycetes</taxon>
        <taxon>Micrococcales</taxon>
        <taxon>Brevibacteriaceae</taxon>
        <taxon>Brevibacterium</taxon>
    </lineage>
</organism>
<dbReference type="SUPFAM" id="SSF55718">
    <property type="entry name" value="SCP-like"/>
    <property type="match status" value="1"/>
</dbReference>
<dbReference type="InterPro" id="IPR036527">
    <property type="entry name" value="SCP2_sterol-bd_dom_sf"/>
</dbReference>
<name>A0ABN2WPQ3_9MICO</name>